<keyword evidence="10 17" id="KW-1133">Transmembrane helix</keyword>
<feature type="transmembrane region" description="Helical" evidence="17">
    <location>
        <begin position="13"/>
        <end position="33"/>
    </location>
</feature>
<dbReference type="Gene3D" id="1.20.120.550">
    <property type="entry name" value="Membrane associated eicosanoid/glutathione metabolism-like domain"/>
    <property type="match status" value="1"/>
</dbReference>
<dbReference type="GO" id="GO:0005789">
    <property type="term" value="C:endoplasmic reticulum membrane"/>
    <property type="evidence" value="ECO:0007669"/>
    <property type="project" value="UniProtKB-SubCell"/>
</dbReference>
<evidence type="ECO:0000313" key="19">
    <source>
        <dbReference type="Proteomes" id="UP000694523"/>
    </source>
</evidence>
<evidence type="ECO:0000256" key="15">
    <source>
        <dbReference type="ARBA" id="ARBA00039397"/>
    </source>
</evidence>
<evidence type="ECO:0000256" key="6">
    <source>
        <dbReference type="ARBA" id="ARBA00022679"/>
    </source>
</evidence>
<dbReference type="AlphaFoldDB" id="A0A8C6V5E2"/>
<dbReference type="SUPFAM" id="SSF161084">
    <property type="entry name" value="MAPEG domain-like"/>
    <property type="match status" value="1"/>
</dbReference>
<evidence type="ECO:0000256" key="10">
    <source>
        <dbReference type="ARBA" id="ARBA00022989"/>
    </source>
</evidence>
<evidence type="ECO:0000256" key="8">
    <source>
        <dbReference type="ARBA" id="ARBA00022787"/>
    </source>
</evidence>
<evidence type="ECO:0000256" key="1">
    <source>
        <dbReference type="ARBA" id="ARBA00003701"/>
    </source>
</evidence>
<evidence type="ECO:0000256" key="12">
    <source>
        <dbReference type="ARBA" id="ARBA00023128"/>
    </source>
</evidence>
<comment type="similarity">
    <text evidence="4">Belongs to the MAPEG family.</text>
</comment>
<keyword evidence="11" id="KW-0007">Acetylation</keyword>
<keyword evidence="12" id="KW-0496">Mitochondrion</keyword>
<keyword evidence="6" id="KW-0808">Transferase</keyword>
<reference evidence="18" key="2">
    <citation type="submission" date="2025-09" db="UniProtKB">
        <authorList>
            <consortium name="Ensembl"/>
        </authorList>
    </citation>
    <scope>IDENTIFICATION</scope>
</reference>
<keyword evidence="8" id="KW-1000">Mitochondrion outer membrane</keyword>
<keyword evidence="9" id="KW-0256">Endoplasmic reticulum</keyword>
<evidence type="ECO:0000256" key="3">
    <source>
        <dbReference type="ARBA" id="ARBA00004477"/>
    </source>
</evidence>
<evidence type="ECO:0000256" key="11">
    <source>
        <dbReference type="ARBA" id="ARBA00022990"/>
    </source>
</evidence>
<evidence type="ECO:0000256" key="17">
    <source>
        <dbReference type="SAM" id="Phobius"/>
    </source>
</evidence>
<evidence type="ECO:0000256" key="5">
    <source>
        <dbReference type="ARBA" id="ARBA00012452"/>
    </source>
</evidence>
<dbReference type="EC" id="2.5.1.18" evidence="5"/>
<evidence type="ECO:0000256" key="13">
    <source>
        <dbReference type="ARBA" id="ARBA00023136"/>
    </source>
</evidence>
<evidence type="ECO:0000313" key="18">
    <source>
        <dbReference type="Ensembl" id="ENSNMLP00000044162.1"/>
    </source>
</evidence>
<feature type="transmembrane region" description="Helical" evidence="17">
    <location>
        <begin position="80"/>
        <end position="98"/>
    </location>
</feature>
<comment type="catalytic activity">
    <reaction evidence="16">
        <text>RX + glutathione = an S-substituted glutathione + a halide anion + H(+)</text>
        <dbReference type="Rhea" id="RHEA:16437"/>
        <dbReference type="ChEBI" id="CHEBI:15378"/>
        <dbReference type="ChEBI" id="CHEBI:16042"/>
        <dbReference type="ChEBI" id="CHEBI:17792"/>
        <dbReference type="ChEBI" id="CHEBI:57925"/>
        <dbReference type="ChEBI" id="CHEBI:90779"/>
        <dbReference type="EC" id="2.5.1.18"/>
    </reaction>
    <physiologicalReaction direction="left-to-right" evidence="16">
        <dbReference type="Rhea" id="RHEA:16438"/>
    </physiologicalReaction>
</comment>
<proteinExistence type="inferred from homology"/>
<comment type="subcellular location">
    <subcellularLocation>
        <location evidence="3">Endoplasmic reticulum membrane</location>
        <topology evidence="3">Multi-pass membrane protein</topology>
    </subcellularLocation>
    <subcellularLocation>
        <location evidence="2">Mitochondrion outer membrane</location>
    </subcellularLocation>
</comment>
<evidence type="ECO:0000256" key="2">
    <source>
        <dbReference type="ARBA" id="ARBA00004294"/>
    </source>
</evidence>
<dbReference type="Ensembl" id="ENSNMLT00000049016.1">
    <property type="protein sequence ID" value="ENSNMLP00000044162.1"/>
    <property type="gene ID" value="ENSNMLG00000026741.1"/>
</dbReference>
<name>A0A8C6V5E2_9GOBI</name>
<dbReference type="InterPro" id="IPR001129">
    <property type="entry name" value="Membr-assoc_MAPEG"/>
</dbReference>
<dbReference type="InterPro" id="IPR040162">
    <property type="entry name" value="MGST1-like"/>
</dbReference>
<dbReference type="PANTHER" id="PTHR10689">
    <property type="entry name" value="MICROSOMAL GLUTATHIONE S-TRANSFERASE 1"/>
    <property type="match status" value="1"/>
</dbReference>
<evidence type="ECO:0000256" key="16">
    <source>
        <dbReference type="ARBA" id="ARBA00049385"/>
    </source>
</evidence>
<dbReference type="InterPro" id="IPR023352">
    <property type="entry name" value="MAPEG-like_dom_sf"/>
</dbReference>
<evidence type="ECO:0000256" key="14">
    <source>
        <dbReference type="ARBA" id="ARBA00038540"/>
    </source>
</evidence>
<evidence type="ECO:0000256" key="7">
    <source>
        <dbReference type="ARBA" id="ARBA00022692"/>
    </source>
</evidence>
<keyword evidence="13 17" id="KW-0472">Membrane</keyword>
<dbReference type="PANTHER" id="PTHR10689:SF6">
    <property type="entry name" value="MICROSOMAL GLUTATHIONE S-TRANSFERASE 1"/>
    <property type="match status" value="1"/>
</dbReference>
<reference evidence="18" key="1">
    <citation type="submission" date="2025-08" db="UniProtKB">
        <authorList>
            <consortium name="Ensembl"/>
        </authorList>
    </citation>
    <scope>IDENTIFICATION</scope>
</reference>
<dbReference type="Pfam" id="PF01124">
    <property type="entry name" value="MAPEG"/>
    <property type="match status" value="1"/>
</dbReference>
<sequence>MASLMEDEVFRSFAKYAAIVIVKMMLMGPWTAYYRMTRKAFANEEDASAHSKKPEDKKRLLRTDEDVERARRYYKYFYHYFYYYNVVPFVLIGLLFALTGPDPFWALVHFRVFVGSRLVHTVAYIWIVGLLTTLSMCHSVIHSAVFH</sequence>
<dbReference type="GO" id="GO:0005741">
    <property type="term" value="C:mitochondrial outer membrane"/>
    <property type="evidence" value="ECO:0007669"/>
    <property type="project" value="UniProtKB-SubCell"/>
</dbReference>
<feature type="transmembrane region" description="Helical" evidence="17">
    <location>
        <begin position="118"/>
        <end position="141"/>
    </location>
</feature>
<accession>A0A8C6V5E2</accession>
<comment type="function">
    <text evidence="1">Conjugation of reduced glutathione to a wide number of exogenous and endogenous hydrophobic electrophiles.</text>
</comment>
<protein>
    <recommendedName>
        <fullName evidence="15">Microsomal glutathione S-transferase 1</fullName>
        <ecNumber evidence="5">2.5.1.18</ecNumber>
    </recommendedName>
</protein>
<keyword evidence="7 17" id="KW-0812">Transmembrane</keyword>
<organism evidence="18 19">
    <name type="scientific">Neogobius melanostomus</name>
    <name type="common">round goby</name>
    <dbReference type="NCBI Taxonomy" id="47308"/>
    <lineage>
        <taxon>Eukaryota</taxon>
        <taxon>Metazoa</taxon>
        <taxon>Chordata</taxon>
        <taxon>Craniata</taxon>
        <taxon>Vertebrata</taxon>
        <taxon>Euteleostomi</taxon>
        <taxon>Actinopterygii</taxon>
        <taxon>Neopterygii</taxon>
        <taxon>Teleostei</taxon>
        <taxon>Neoteleostei</taxon>
        <taxon>Acanthomorphata</taxon>
        <taxon>Gobiaria</taxon>
        <taxon>Gobiiformes</taxon>
        <taxon>Gobioidei</taxon>
        <taxon>Gobiidae</taxon>
        <taxon>Benthophilinae</taxon>
        <taxon>Neogobiini</taxon>
        <taxon>Neogobius</taxon>
    </lineage>
</organism>
<evidence type="ECO:0000256" key="4">
    <source>
        <dbReference type="ARBA" id="ARBA00010459"/>
    </source>
</evidence>
<comment type="subunit">
    <text evidence="14">Homotrimer; The trimer binds only one molecule of glutathione.</text>
</comment>
<keyword evidence="19" id="KW-1185">Reference proteome</keyword>
<dbReference type="Proteomes" id="UP000694523">
    <property type="component" value="Unplaced"/>
</dbReference>
<dbReference type="GO" id="GO:0004364">
    <property type="term" value="F:glutathione transferase activity"/>
    <property type="evidence" value="ECO:0007669"/>
    <property type="project" value="UniProtKB-EC"/>
</dbReference>
<evidence type="ECO:0000256" key="9">
    <source>
        <dbReference type="ARBA" id="ARBA00022824"/>
    </source>
</evidence>